<dbReference type="EMBL" id="JABCJD010000007">
    <property type="protein sequence ID" value="NVO28473.1"/>
    <property type="molecule type" value="Genomic_DNA"/>
</dbReference>
<sequence length="173" mass="20160">MRPNKKLFLGLIDRLVPLVQKEGFYAHPAYRSEWEPSNQAYEASFLRLSEGVVDQFELMLWPSDRSVHFHVMQSRNLAGVNSIADIGLDAGAWTDRWLYLPFVEYSLRSGHLWNPFSNLNDFKIKKGFEADTDAEADRLIRAYARNASYLMRALRQEYRGQRVGVIPYDMKRP</sequence>
<gene>
    <name evidence="1" type="ORF">HJ526_13655</name>
</gene>
<accession>A0ABX2PGE3</accession>
<protein>
    <submittedName>
        <fullName evidence="1">Uncharacterized protein</fullName>
    </submittedName>
</protein>
<dbReference type="RefSeq" id="WP_176855165.1">
    <property type="nucleotide sequence ID" value="NZ_JABCJD010000007.1"/>
</dbReference>
<name>A0ABX2PGE3_9RHOB</name>
<organism evidence="1 2">
    <name type="scientific">Donghicola mangrovi</name>
    <dbReference type="NCBI Taxonomy" id="2729614"/>
    <lineage>
        <taxon>Bacteria</taxon>
        <taxon>Pseudomonadati</taxon>
        <taxon>Pseudomonadota</taxon>
        <taxon>Alphaproteobacteria</taxon>
        <taxon>Rhodobacterales</taxon>
        <taxon>Roseobacteraceae</taxon>
        <taxon>Donghicola</taxon>
    </lineage>
</organism>
<proteinExistence type="predicted"/>
<comment type="caution">
    <text evidence="1">The sequence shown here is derived from an EMBL/GenBank/DDBJ whole genome shotgun (WGS) entry which is preliminary data.</text>
</comment>
<dbReference type="Proteomes" id="UP000523601">
    <property type="component" value="Unassembled WGS sequence"/>
</dbReference>
<evidence type="ECO:0000313" key="2">
    <source>
        <dbReference type="Proteomes" id="UP000523601"/>
    </source>
</evidence>
<evidence type="ECO:0000313" key="1">
    <source>
        <dbReference type="EMBL" id="NVO28473.1"/>
    </source>
</evidence>
<reference evidence="1 2" key="1">
    <citation type="submission" date="2020-04" db="EMBL/GenBank/DDBJ databases">
        <title>Donghicola sp., a member of the Rhodobacteraceae family isolated from mangrove forest in Thailand.</title>
        <authorList>
            <person name="Charoenyingcharoen P."/>
            <person name="Yukphan P."/>
        </authorList>
    </citation>
    <scope>NUCLEOTIDE SEQUENCE [LARGE SCALE GENOMIC DNA]</scope>
    <source>
        <strain evidence="1 2">C2-DW-16</strain>
    </source>
</reference>
<keyword evidence="2" id="KW-1185">Reference proteome</keyword>